<keyword evidence="3" id="KW-1185">Reference proteome</keyword>
<protein>
    <recommendedName>
        <fullName evidence="2">TIP41-like protein</fullName>
    </recommendedName>
</protein>
<evidence type="ECO:0000256" key="1">
    <source>
        <dbReference type="ARBA" id="ARBA00006658"/>
    </source>
</evidence>
<dbReference type="PANTHER" id="PTHR21021:SF16">
    <property type="entry name" value="TIP41-LIKE PROTEIN"/>
    <property type="match status" value="1"/>
</dbReference>
<evidence type="ECO:0000313" key="4">
    <source>
        <dbReference type="WBParaSite" id="SMUV_0000898401-mRNA-1"/>
    </source>
</evidence>
<organism evidence="3 4">
    <name type="scientific">Syphacia muris</name>
    <dbReference type="NCBI Taxonomy" id="451379"/>
    <lineage>
        <taxon>Eukaryota</taxon>
        <taxon>Metazoa</taxon>
        <taxon>Ecdysozoa</taxon>
        <taxon>Nematoda</taxon>
        <taxon>Chromadorea</taxon>
        <taxon>Rhabditida</taxon>
        <taxon>Spirurina</taxon>
        <taxon>Oxyuridomorpha</taxon>
        <taxon>Oxyuroidea</taxon>
        <taxon>Oxyuridae</taxon>
        <taxon>Syphacia</taxon>
    </lineage>
</organism>
<dbReference type="STRING" id="451379.A0A158R610"/>
<dbReference type="InterPro" id="IPR007303">
    <property type="entry name" value="TIP41-like"/>
</dbReference>
<evidence type="ECO:0000256" key="2">
    <source>
        <dbReference type="ARBA" id="ARBA00018951"/>
    </source>
</evidence>
<dbReference type="PANTHER" id="PTHR21021">
    <property type="entry name" value="GAF/PUTATIVE CYTOSKELETAL PROTEIN"/>
    <property type="match status" value="1"/>
</dbReference>
<sequence length="283" mass="32797">MLQMKKEILFQEEFIFDTLKIITTSDHILESQCSHDFNNSDNGTCQVCKYNTGLNLPQLPDMIYPNNCLSVSFVNNENYCLNFNPFDALKMVDANNLPGIKVAPSSTWQKSKEALGLLKEPAKPFDWTFTSEYEGTSKGFKIEPTDERIDMEKLKSREPIHFYSQIVLYEDELADHGCSQMTVRVRVMPNFFFLLARFYLRVDEVIVRICDTRVFGERGSHYILREWTERESMYTNLESQVMALENVLDPNVVWQYLPVVKLHSTKLLLPTVVMTSPLLESCN</sequence>
<dbReference type="AlphaFoldDB" id="A0A158R610"/>
<dbReference type="InterPro" id="IPR051330">
    <property type="entry name" value="Phosphatase_reg/MetRdx"/>
</dbReference>
<name>A0A158R610_9BILA</name>
<dbReference type="GO" id="GO:0031929">
    <property type="term" value="P:TOR signaling"/>
    <property type="evidence" value="ECO:0007669"/>
    <property type="project" value="TreeGrafter"/>
</dbReference>
<dbReference type="WBParaSite" id="SMUV_0000898401-mRNA-1">
    <property type="protein sequence ID" value="SMUV_0000898401-mRNA-1"/>
    <property type="gene ID" value="SMUV_0000898401"/>
</dbReference>
<reference evidence="4" key="1">
    <citation type="submission" date="2016-04" db="UniProtKB">
        <authorList>
            <consortium name="WormBaseParasite"/>
        </authorList>
    </citation>
    <scope>IDENTIFICATION</scope>
</reference>
<evidence type="ECO:0000313" key="3">
    <source>
        <dbReference type="Proteomes" id="UP000046393"/>
    </source>
</evidence>
<dbReference type="Pfam" id="PF04176">
    <property type="entry name" value="TIP41"/>
    <property type="match status" value="1"/>
</dbReference>
<dbReference type="GO" id="GO:0005829">
    <property type="term" value="C:cytosol"/>
    <property type="evidence" value="ECO:0007669"/>
    <property type="project" value="TreeGrafter"/>
</dbReference>
<dbReference type="Proteomes" id="UP000046393">
    <property type="component" value="Unplaced"/>
</dbReference>
<comment type="similarity">
    <text evidence="1">Belongs to the TIP41 family.</text>
</comment>
<proteinExistence type="inferred from homology"/>
<accession>A0A158R610</accession>